<keyword evidence="2" id="KW-1003">Cell membrane</keyword>
<keyword evidence="9" id="KW-1185">Reference proteome</keyword>
<name>A0A2V4AHW8_9PSEU</name>
<keyword evidence="5 7" id="KW-0472">Membrane</keyword>
<feature type="transmembrane region" description="Helical" evidence="7">
    <location>
        <begin position="279"/>
        <end position="296"/>
    </location>
</feature>
<keyword evidence="3 7" id="KW-0812">Transmembrane</keyword>
<dbReference type="Pfam" id="PF03706">
    <property type="entry name" value="LPG_synthase_TM"/>
    <property type="match status" value="1"/>
</dbReference>
<feature type="transmembrane region" description="Helical" evidence="7">
    <location>
        <begin position="149"/>
        <end position="167"/>
    </location>
</feature>
<evidence type="ECO:0000256" key="1">
    <source>
        <dbReference type="ARBA" id="ARBA00004651"/>
    </source>
</evidence>
<evidence type="ECO:0000256" key="3">
    <source>
        <dbReference type="ARBA" id="ARBA00022692"/>
    </source>
</evidence>
<comment type="caution">
    <text evidence="8">The sequence shown here is derived from an EMBL/GenBank/DDBJ whole genome shotgun (WGS) entry which is preliminary data.</text>
</comment>
<protein>
    <submittedName>
        <fullName evidence="8">Dolichol-P-glucose synthetase-like protein</fullName>
    </submittedName>
</protein>
<dbReference type="Proteomes" id="UP000249915">
    <property type="component" value="Unassembled WGS sequence"/>
</dbReference>
<evidence type="ECO:0000256" key="6">
    <source>
        <dbReference type="SAM" id="MobiDB-lite"/>
    </source>
</evidence>
<evidence type="ECO:0000256" key="7">
    <source>
        <dbReference type="SAM" id="Phobius"/>
    </source>
</evidence>
<feature type="transmembrane region" description="Helical" evidence="7">
    <location>
        <begin position="196"/>
        <end position="219"/>
    </location>
</feature>
<comment type="subcellular location">
    <subcellularLocation>
        <location evidence="1">Cell membrane</location>
        <topology evidence="1">Multi-pass membrane protein</topology>
    </subcellularLocation>
</comment>
<evidence type="ECO:0000313" key="8">
    <source>
        <dbReference type="EMBL" id="PXY19160.1"/>
    </source>
</evidence>
<dbReference type="AlphaFoldDB" id="A0A2V4AHW8"/>
<dbReference type="PANTHER" id="PTHR40277:SF1">
    <property type="entry name" value="BLL5419 PROTEIN"/>
    <property type="match status" value="1"/>
</dbReference>
<reference evidence="8 9" key="1">
    <citation type="submission" date="2016-07" db="EMBL/GenBank/DDBJ databases">
        <title>Draft genome sequence of Prauserella muralis DSM 45305, isolated from a mould-covered wall in an indoor environment.</title>
        <authorList>
            <person name="Ruckert C."/>
            <person name="Albersmeier A."/>
            <person name="Jiang C.-L."/>
            <person name="Jiang Y."/>
            <person name="Kalinowski J."/>
            <person name="Schneider O."/>
            <person name="Winkler A."/>
            <person name="Zotchev S.B."/>
        </authorList>
    </citation>
    <scope>NUCLEOTIDE SEQUENCE [LARGE SCALE GENOMIC DNA]</scope>
    <source>
        <strain evidence="8 9">DSM 45305</strain>
    </source>
</reference>
<keyword evidence="4 7" id="KW-1133">Transmembrane helix</keyword>
<dbReference type="PANTHER" id="PTHR40277">
    <property type="entry name" value="BLL5419 PROTEIN"/>
    <property type="match status" value="1"/>
</dbReference>
<feature type="transmembrane region" description="Helical" evidence="7">
    <location>
        <begin position="35"/>
        <end position="54"/>
    </location>
</feature>
<dbReference type="GO" id="GO:0005886">
    <property type="term" value="C:plasma membrane"/>
    <property type="evidence" value="ECO:0007669"/>
    <property type="project" value="UniProtKB-SubCell"/>
</dbReference>
<proteinExistence type="predicted"/>
<feature type="region of interest" description="Disordered" evidence="6">
    <location>
        <begin position="303"/>
        <end position="337"/>
    </location>
</feature>
<sequence>MWPWLRLLGGVALLAGLGWRLGADAALAGLARLDAVAVLVALGLGVATTVLCAWRWCLVARHLGLALPLGVAIGDYYRSLFLNAVLPGGVLGDAHRAVGHGRRAGDVGRGVSAVVVERTGGQLVLAAVALPALLVQPAPASVLAADLTLVVLALAAVVAVLVVLARARSRDGGVRWRRSLADVLSGVRAGLLAREVWPGVLLLSLAALAGHVTLFVVAARTAGSAAPVSELAPLFVPALLAMALPLNVGGWGPREAFCALAFGAAGLGAAQGLAVAVTYGVLALLASLPGAVVVLLRRDVTEGGDRHGRSPVRPAVGGRVAGRLHRRHQHRPAAAVQ</sequence>
<dbReference type="EMBL" id="MASW01000007">
    <property type="protein sequence ID" value="PXY19160.1"/>
    <property type="molecule type" value="Genomic_DNA"/>
</dbReference>
<organism evidence="8 9">
    <name type="scientific">Prauserella muralis</name>
    <dbReference type="NCBI Taxonomy" id="588067"/>
    <lineage>
        <taxon>Bacteria</taxon>
        <taxon>Bacillati</taxon>
        <taxon>Actinomycetota</taxon>
        <taxon>Actinomycetes</taxon>
        <taxon>Pseudonocardiales</taxon>
        <taxon>Pseudonocardiaceae</taxon>
        <taxon>Prauserella</taxon>
    </lineage>
</organism>
<accession>A0A2V4AHW8</accession>
<evidence type="ECO:0000256" key="5">
    <source>
        <dbReference type="ARBA" id="ARBA00023136"/>
    </source>
</evidence>
<feature type="compositionally biased region" description="Basic residues" evidence="6">
    <location>
        <begin position="322"/>
        <end position="331"/>
    </location>
</feature>
<gene>
    <name evidence="8" type="ORF">BAY60_30625</name>
</gene>
<dbReference type="InterPro" id="IPR022791">
    <property type="entry name" value="L-PG_synthase/AglD"/>
</dbReference>
<evidence type="ECO:0000256" key="4">
    <source>
        <dbReference type="ARBA" id="ARBA00022989"/>
    </source>
</evidence>
<evidence type="ECO:0000256" key="2">
    <source>
        <dbReference type="ARBA" id="ARBA00022475"/>
    </source>
</evidence>
<evidence type="ECO:0000313" key="9">
    <source>
        <dbReference type="Proteomes" id="UP000249915"/>
    </source>
</evidence>